<dbReference type="SUPFAM" id="SSF88659">
    <property type="entry name" value="Sigma3 and sigma4 domains of RNA polymerase sigma factors"/>
    <property type="match status" value="1"/>
</dbReference>
<reference evidence="1 2" key="1">
    <citation type="submission" date="2018-09" db="EMBL/GenBank/DDBJ databases">
        <title>Genome sequencing of strain 6GH32-13.</title>
        <authorList>
            <person name="Weon H.-Y."/>
            <person name="Heo J."/>
            <person name="Kwon S.-W."/>
        </authorList>
    </citation>
    <scope>NUCLEOTIDE SEQUENCE [LARGE SCALE GENOMIC DNA]</scope>
    <source>
        <strain evidence="1 2">5GH32-13</strain>
    </source>
</reference>
<dbReference type="RefSeq" id="WP_119050656.1">
    <property type="nucleotide sequence ID" value="NZ_CP032157.1"/>
</dbReference>
<dbReference type="GO" id="GO:0003700">
    <property type="term" value="F:DNA-binding transcription factor activity"/>
    <property type="evidence" value="ECO:0007669"/>
    <property type="project" value="InterPro"/>
</dbReference>
<evidence type="ECO:0000313" key="1">
    <source>
        <dbReference type="EMBL" id="AXY74773.1"/>
    </source>
</evidence>
<evidence type="ECO:0000313" key="2">
    <source>
        <dbReference type="Proteomes" id="UP000263900"/>
    </source>
</evidence>
<protein>
    <submittedName>
        <fullName evidence="1">Sigma-70 family RNA polymerase sigma factor</fullName>
    </submittedName>
</protein>
<dbReference type="Proteomes" id="UP000263900">
    <property type="component" value="Chromosome"/>
</dbReference>
<dbReference type="NCBIfam" id="TIGR02937">
    <property type="entry name" value="sigma70-ECF"/>
    <property type="match status" value="1"/>
</dbReference>
<dbReference type="KEGG" id="pseg:D3H65_12605"/>
<dbReference type="InterPro" id="IPR036388">
    <property type="entry name" value="WH-like_DNA-bd_sf"/>
</dbReference>
<dbReference type="Gene3D" id="1.10.10.10">
    <property type="entry name" value="Winged helix-like DNA-binding domain superfamily/Winged helix DNA-binding domain"/>
    <property type="match status" value="1"/>
</dbReference>
<gene>
    <name evidence="1" type="ORF">D3H65_12605</name>
</gene>
<accession>A0A3B7MN89</accession>
<dbReference type="GO" id="GO:0006352">
    <property type="term" value="P:DNA-templated transcription initiation"/>
    <property type="evidence" value="ECO:0007669"/>
    <property type="project" value="InterPro"/>
</dbReference>
<name>A0A3B7MN89_9BACT</name>
<dbReference type="InterPro" id="IPR013324">
    <property type="entry name" value="RNA_pol_sigma_r3/r4-like"/>
</dbReference>
<dbReference type="InterPro" id="IPR014284">
    <property type="entry name" value="RNA_pol_sigma-70_dom"/>
</dbReference>
<dbReference type="AlphaFoldDB" id="A0A3B7MN89"/>
<proteinExistence type="predicted"/>
<dbReference type="EMBL" id="CP032157">
    <property type="protein sequence ID" value="AXY74773.1"/>
    <property type="molecule type" value="Genomic_DNA"/>
</dbReference>
<keyword evidence="2" id="KW-1185">Reference proteome</keyword>
<sequence length="196" mass="22651">MNSNLPPSGMPDDTRLVQIYQNEFVPFKAYATKRVHNEIEAEIIVWKSFEKLEQQLTQNPQKFTSLAHAKFYLATIIRNACTDFLQRTGFVSNLDSIETLADEQLILSILEKRDLLTKVKSLITVLPPKLQEVAQLFFIEGVTMEQAEQRLHQSSEVIRVNKSRALIKLRELAIRKKQIISPEDLLLLLWWLSTMA</sequence>
<organism evidence="1 2">
    <name type="scientific">Paraflavitalea soli</name>
    <dbReference type="NCBI Taxonomy" id="2315862"/>
    <lineage>
        <taxon>Bacteria</taxon>
        <taxon>Pseudomonadati</taxon>
        <taxon>Bacteroidota</taxon>
        <taxon>Chitinophagia</taxon>
        <taxon>Chitinophagales</taxon>
        <taxon>Chitinophagaceae</taxon>
        <taxon>Paraflavitalea</taxon>
    </lineage>
</organism>
<dbReference type="OrthoDB" id="9797134at2"/>